<evidence type="ECO:0000256" key="4">
    <source>
        <dbReference type="ARBA" id="ARBA00022763"/>
    </source>
</evidence>
<evidence type="ECO:0000256" key="3">
    <source>
        <dbReference type="ARBA" id="ARBA00022737"/>
    </source>
</evidence>
<protein>
    <recommendedName>
        <fullName evidence="9">Zinc finger C3HC4 RING-type domain-containing protein</fullName>
    </recommendedName>
</protein>
<comment type="caution">
    <text evidence="10">The sequence shown here is derived from an EMBL/GenBank/DDBJ whole genome shotgun (WGS) entry which is preliminary data.</text>
</comment>
<dbReference type="Pfam" id="PF00097">
    <property type="entry name" value="zf-C3HC4"/>
    <property type="match status" value="1"/>
</dbReference>
<accession>A0A445AI24</accession>
<evidence type="ECO:0000259" key="9">
    <source>
        <dbReference type="Pfam" id="PF00097"/>
    </source>
</evidence>
<feature type="domain" description="Zinc finger C3HC4 RING-type" evidence="9">
    <location>
        <begin position="39"/>
        <end position="66"/>
    </location>
</feature>
<dbReference type="GO" id="GO:0005634">
    <property type="term" value="C:nucleus"/>
    <property type="evidence" value="ECO:0007669"/>
    <property type="project" value="UniProtKB-SubCell"/>
</dbReference>
<evidence type="ECO:0000313" key="10">
    <source>
        <dbReference type="EMBL" id="RYR26055.1"/>
    </source>
</evidence>
<keyword evidence="7" id="KW-0234">DNA repair</keyword>
<keyword evidence="5" id="KW-0863">Zinc-finger</keyword>
<gene>
    <name evidence="10" type="ORF">Ahy_B02g060209</name>
</gene>
<evidence type="ECO:0000313" key="11">
    <source>
        <dbReference type="Proteomes" id="UP000289738"/>
    </source>
</evidence>
<keyword evidence="11" id="KW-1185">Reference proteome</keyword>
<dbReference type="GO" id="GO:0000724">
    <property type="term" value="P:double-strand break repair via homologous recombination"/>
    <property type="evidence" value="ECO:0007669"/>
    <property type="project" value="TreeGrafter"/>
</dbReference>
<dbReference type="InterPro" id="IPR017907">
    <property type="entry name" value="Znf_RING_CS"/>
</dbReference>
<dbReference type="Proteomes" id="UP000289738">
    <property type="component" value="Chromosome B02"/>
</dbReference>
<keyword evidence="3" id="KW-0677">Repeat</keyword>
<proteinExistence type="predicted"/>
<evidence type="ECO:0000256" key="2">
    <source>
        <dbReference type="ARBA" id="ARBA00022723"/>
    </source>
</evidence>
<organism evidence="10 11">
    <name type="scientific">Arachis hypogaea</name>
    <name type="common">Peanut</name>
    <dbReference type="NCBI Taxonomy" id="3818"/>
    <lineage>
        <taxon>Eukaryota</taxon>
        <taxon>Viridiplantae</taxon>
        <taxon>Streptophyta</taxon>
        <taxon>Embryophyta</taxon>
        <taxon>Tracheophyta</taxon>
        <taxon>Spermatophyta</taxon>
        <taxon>Magnoliopsida</taxon>
        <taxon>eudicotyledons</taxon>
        <taxon>Gunneridae</taxon>
        <taxon>Pentapetalae</taxon>
        <taxon>rosids</taxon>
        <taxon>fabids</taxon>
        <taxon>Fabales</taxon>
        <taxon>Fabaceae</taxon>
        <taxon>Papilionoideae</taxon>
        <taxon>50 kb inversion clade</taxon>
        <taxon>dalbergioids sensu lato</taxon>
        <taxon>Dalbergieae</taxon>
        <taxon>Pterocarpus clade</taxon>
        <taxon>Arachis</taxon>
    </lineage>
</organism>
<dbReference type="SUPFAM" id="SSF57850">
    <property type="entry name" value="RING/U-box"/>
    <property type="match status" value="1"/>
</dbReference>
<dbReference type="InterPro" id="IPR013083">
    <property type="entry name" value="Znf_RING/FYVE/PHD"/>
</dbReference>
<evidence type="ECO:0000256" key="7">
    <source>
        <dbReference type="ARBA" id="ARBA00023204"/>
    </source>
</evidence>
<dbReference type="PROSITE" id="PS00518">
    <property type="entry name" value="ZF_RING_1"/>
    <property type="match status" value="1"/>
</dbReference>
<dbReference type="PANTHER" id="PTHR13763">
    <property type="entry name" value="BREAST CANCER TYPE 1 SUSCEPTIBILITY PROTEIN BRCA1"/>
    <property type="match status" value="1"/>
</dbReference>
<dbReference type="InterPro" id="IPR031099">
    <property type="entry name" value="BRCA1-associated"/>
</dbReference>
<dbReference type="AlphaFoldDB" id="A0A445AI24"/>
<dbReference type="GO" id="GO:0004842">
    <property type="term" value="F:ubiquitin-protein transferase activity"/>
    <property type="evidence" value="ECO:0007669"/>
    <property type="project" value="TreeGrafter"/>
</dbReference>
<dbReference type="Gene3D" id="3.30.40.10">
    <property type="entry name" value="Zinc/RING finger domain, C3HC4 (zinc finger)"/>
    <property type="match status" value="1"/>
</dbReference>
<evidence type="ECO:0000256" key="6">
    <source>
        <dbReference type="ARBA" id="ARBA00022833"/>
    </source>
</evidence>
<dbReference type="InterPro" id="IPR018957">
    <property type="entry name" value="Znf_C3HC4_RING-type"/>
</dbReference>
<dbReference type="GO" id="GO:0045944">
    <property type="term" value="P:positive regulation of transcription by RNA polymerase II"/>
    <property type="evidence" value="ECO:0007669"/>
    <property type="project" value="TreeGrafter"/>
</dbReference>
<reference evidence="10 11" key="1">
    <citation type="submission" date="2019-01" db="EMBL/GenBank/DDBJ databases">
        <title>Sequencing of cultivated peanut Arachis hypogaea provides insights into genome evolution and oil improvement.</title>
        <authorList>
            <person name="Chen X."/>
        </authorList>
    </citation>
    <scope>NUCLEOTIDE SEQUENCE [LARGE SCALE GENOMIC DNA]</scope>
    <source>
        <strain evidence="11">cv. Fuhuasheng</strain>
        <tissue evidence="10">Leaves</tissue>
    </source>
</reference>
<name>A0A445AI24_ARAHY</name>
<keyword evidence="6" id="KW-0862">Zinc</keyword>
<keyword evidence="4" id="KW-0227">DNA damage</keyword>
<comment type="subcellular location">
    <subcellularLocation>
        <location evidence="1">Nucleus</location>
    </subcellularLocation>
</comment>
<dbReference type="EMBL" id="SDMP01000012">
    <property type="protein sequence ID" value="RYR26055.1"/>
    <property type="molecule type" value="Genomic_DNA"/>
</dbReference>
<dbReference type="PANTHER" id="PTHR13763:SF0">
    <property type="entry name" value="BREAST CANCER TYPE 1 SUSCEPTIBILITY PROTEIN"/>
    <property type="match status" value="1"/>
</dbReference>
<evidence type="ECO:0000256" key="1">
    <source>
        <dbReference type="ARBA" id="ARBA00004123"/>
    </source>
</evidence>
<keyword evidence="2" id="KW-0479">Metal-binding</keyword>
<dbReference type="GO" id="GO:0008270">
    <property type="term" value="F:zinc ion binding"/>
    <property type="evidence" value="ECO:0007669"/>
    <property type="project" value="UniProtKB-KW"/>
</dbReference>
<evidence type="ECO:0000256" key="8">
    <source>
        <dbReference type="ARBA" id="ARBA00023242"/>
    </source>
</evidence>
<sequence length="116" mass="12884">MFRRRSAPATISYGRFSSGSAFSSGYNLRVRASLSLLNSPASLPCSHVLCSFCIVKSVKSPSDCPVYKLPFFPRDERLNDIVGSAYYVAPEVLHRSDSVKADIWNQRYSKASNRAV</sequence>
<evidence type="ECO:0000256" key="5">
    <source>
        <dbReference type="ARBA" id="ARBA00022771"/>
    </source>
</evidence>
<keyword evidence="8" id="KW-0539">Nucleus</keyword>